<dbReference type="EMBL" id="JACVVK020000043">
    <property type="protein sequence ID" value="KAK7499544.1"/>
    <property type="molecule type" value="Genomic_DNA"/>
</dbReference>
<evidence type="ECO:0000313" key="3">
    <source>
        <dbReference type="Proteomes" id="UP001519460"/>
    </source>
</evidence>
<reference evidence="2 3" key="1">
    <citation type="journal article" date="2023" name="Sci. Data">
        <title>Genome assembly of the Korean intertidal mud-creeper Batillaria attramentaria.</title>
        <authorList>
            <person name="Patra A.K."/>
            <person name="Ho P.T."/>
            <person name="Jun S."/>
            <person name="Lee S.J."/>
            <person name="Kim Y."/>
            <person name="Won Y.J."/>
        </authorList>
    </citation>
    <scope>NUCLEOTIDE SEQUENCE [LARGE SCALE GENOMIC DNA]</scope>
    <source>
        <strain evidence="2">Wonlab-2016</strain>
    </source>
</reference>
<accession>A0ABD0LJ46</accession>
<sequence length="71" mass="7859">MKDTRSTDTAKAKQWRMGTERFLRSGVKKTKHSRKKHQLGTGKPSTEVGTMLVAGRRGNKWVTTEGGWGAG</sequence>
<dbReference type="AlphaFoldDB" id="A0ABD0LJ46"/>
<comment type="caution">
    <text evidence="2">The sequence shown here is derived from an EMBL/GenBank/DDBJ whole genome shotgun (WGS) entry which is preliminary data.</text>
</comment>
<evidence type="ECO:0000313" key="2">
    <source>
        <dbReference type="EMBL" id="KAK7499544.1"/>
    </source>
</evidence>
<keyword evidence="3" id="KW-1185">Reference proteome</keyword>
<protein>
    <submittedName>
        <fullName evidence="2">Uncharacterized protein</fullName>
    </submittedName>
</protein>
<gene>
    <name evidence="2" type="ORF">BaRGS_00009196</name>
</gene>
<feature type="region of interest" description="Disordered" evidence="1">
    <location>
        <begin position="25"/>
        <end position="47"/>
    </location>
</feature>
<evidence type="ECO:0000256" key="1">
    <source>
        <dbReference type="SAM" id="MobiDB-lite"/>
    </source>
</evidence>
<proteinExistence type="predicted"/>
<feature type="compositionally biased region" description="Basic residues" evidence="1">
    <location>
        <begin position="26"/>
        <end position="38"/>
    </location>
</feature>
<name>A0ABD0LJ46_9CAEN</name>
<dbReference type="Proteomes" id="UP001519460">
    <property type="component" value="Unassembled WGS sequence"/>
</dbReference>
<organism evidence="2 3">
    <name type="scientific">Batillaria attramentaria</name>
    <dbReference type="NCBI Taxonomy" id="370345"/>
    <lineage>
        <taxon>Eukaryota</taxon>
        <taxon>Metazoa</taxon>
        <taxon>Spiralia</taxon>
        <taxon>Lophotrochozoa</taxon>
        <taxon>Mollusca</taxon>
        <taxon>Gastropoda</taxon>
        <taxon>Caenogastropoda</taxon>
        <taxon>Sorbeoconcha</taxon>
        <taxon>Cerithioidea</taxon>
        <taxon>Batillariidae</taxon>
        <taxon>Batillaria</taxon>
    </lineage>
</organism>